<sequence length="177" mass="20062">MGNRLTHGQSRNVTAKDYEDSDMGIPGLFALIVMLLGYIKPTKLSPPHSICDSRILDKYIKEAKEAENAMKQCNDTFSLPGNVTLPKTNVNYREWAEKDMGRKAEEIQTGLKLLTNAIEMAQNVTTNSNRLHVIEKSYSNIRSVTQMVKSLTMPDLAHQEVQLLETFHTRTLRAIFH</sequence>
<comment type="similarity">
    <text evidence="3">Belongs to the EPO/TPO family.</text>
</comment>
<organism evidence="11">
    <name type="scientific">Callorhinchus milii</name>
    <name type="common">Ghost shark</name>
    <dbReference type="NCBI Taxonomy" id="7868"/>
    <lineage>
        <taxon>Eukaryota</taxon>
        <taxon>Metazoa</taxon>
        <taxon>Chordata</taxon>
        <taxon>Craniata</taxon>
        <taxon>Vertebrata</taxon>
        <taxon>Chondrichthyes</taxon>
        <taxon>Holocephali</taxon>
        <taxon>Chimaeriformes</taxon>
        <taxon>Callorhinchidae</taxon>
        <taxon>Callorhinchus</taxon>
    </lineage>
</organism>
<keyword evidence="6" id="KW-0372">Hormone</keyword>
<dbReference type="SMR" id="V9LEW9"/>
<keyword evidence="8" id="KW-0265">Erythrocyte maturation</keyword>
<dbReference type="InterPro" id="IPR019767">
    <property type="entry name" value="EPO/TPO_CS"/>
</dbReference>
<dbReference type="InterPro" id="IPR009079">
    <property type="entry name" value="4_helix_cytokine-like_core"/>
</dbReference>
<evidence type="ECO:0000313" key="11">
    <source>
        <dbReference type="EMBL" id="AFP11048.1"/>
    </source>
</evidence>
<dbReference type="PROSITE" id="PS00817">
    <property type="entry name" value="EPO_TPO"/>
    <property type="match status" value="1"/>
</dbReference>
<feature type="non-terminal residue" evidence="11">
    <location>
        <position position="177"/>
    </location>
</feature>
<dbReference type="GO" id="GO:0005125">
    <property type="term" value="F:cytokine activity"/>
    <property type="evidence" value="ECO:0007669"/>
    <property type="project" value="TreeGrafter"/>
</dbReference>
<dbReference type="GO" id="GO:0005128">
    <property type="term" value="F:erythropoietin receptor binding"/>
    <property type="evidence" value="ECO:0007669"/>
    <property type="project" value="InterPro"/>
</dbReference>
<keyword evidence="10" id="KW-0325">Glycoprotein</keyword>
<dbReference type="InterPro" id="IPR003013">
    <property type="entry name" value="Erythroptn"/>
</dbReference>
<evidence type="ECO:0000256" key="4">
    <source>
        <dbReference type="ARBA" id="ARBA00015421"/>
    </source>
</evidence>
<evidence type="ECO:0000256" key="5">
    <source>
        <dbReference type="ARBA" id="ARBA00022525"/>
    </source>
</evidence>
<evidence type="ECO:0000256" key="1">
    <source>
        <dbReference type="ARBA" id="ARBA00002679"/>
    </source>
</evidence>
<evidence type="ECO:0000256" key="2">
    <source>
        <dbReference type="ARBA" id="ARBA00004613"/>
    </source>
</evidence>
<proteinExistence type="evidence at transcript level"/>
<evidence type="ECO:0000256" key="3">
    <source>
        <dbReference type="ARBA" id="ARBA00005782"/>
    </source>
</evidence>
<evidence type="ECO:0000256" key="10">
    <source>
        <dbReference type="ARBA" id="ARBA00023180"/>
    </source>
</evidence>
<evidence type="ECO:0000256" key="6">
    <source>
        <dbReference type="ARBA" id="ARBA00022702"/>
    </source>
</evidence>
<reference evidence="11" key="1">
    <citation type="journal article" date="2014" name="Nature">
        <title>Elephant shark genome provides unique insights into gnathostome evolution.</title>
        <authorList>
            <consortium name="International Elephant Shark Genome Sequencing Consortium"/>
            <person name="Venkatesh B."/>
            <person name="Lee A.P."/>
            <person name="Ravi V."/>
            <person name="Maurya A.K."/>
            <person name="Lian M.M."/>
            <person name="Swann J.B."/>
            <person name="Ohta Y."/>
            <person name="Flajnik M.F."/>
            <person name="Sutoh Y."/>
            <person name="Kasahara M."/>
            <person name="Hoon S."/>
            <person name="Gangu V."/>
            <person name="Roy S.W."/>
            <person name="Irimia M."/>
            <person name="Korzh V."/>
            <person name="Kondrychyn I."/>
            <person name="Lim Z.W."/>
            <person name="Tay B.H."/>
            <person name="Tohari S."/>
            <person name="Kong K.W."/>
            <person name="Ho S."/>
            <person name="Lorente-Galdos B."/>
            <person name="Quilez J."/>
            <person name="Marques-Bonet T."/>
            <person name="Raney B.J."/>
            <person name="Ingham P.W."/>
            <person name="Tay A."/>
            <person name="Hillier L.W."/>
            <person name="Minx P."/>
            <person name="Boehm T."/>
            <person name="Wilson R.K."/>
            <person name="Brenner S."/>
            <person name="Warren W.C."/>
        </authorList>
    </citation>
    <scope>NUCLEOTIDE SEQUENCE</scope>
    <source>
        <tissue evidence="11">Liver</tissue>
    </source>
</reference>
<evidence type="ECO:0000256" key="8">
    <source>
        <dbReference type="ARBA" id="ARBA00023057"/>
    </source>
</evidence>
<protein>
    <recommendedName>
        <fullName evidence="4">Erythropoietin</fullName>
    </recommendedName>
</protein>
<dbReference type="InterPro" id="IPR001323">
    <property type="entry name" value="EPO_TPO"/>
</dbReference>
<dbReference type="GO" id="GO:0005179">
    <property type="term" value="F:hormone activity"/>
    <property type="evidence" value="ECO:0007669"/>
    <property type="project" value="UniProtKB-KW"/>
</dbReference>
<dbReference type="GO" id="GO:0005615">
    <property type="term" value="C:extracellular space"/>
    <property type="evidence" value="ECO:0007669"/>
    <property type="project" value="TreeGrafter"/>
</dbReference>
<comment type="subcellular location">
    <subcellularLocation>
        <location evidence="2">Secreted</location>
    </subcellularLocation>
</comment>
<comment type="function">
    <text evidence="1">Hormone involved in the regulation of erythrocyte proliferation and differentiation and the maintenance of a physiological level of circulating erythrocyte mass. Binds to EPOR leading to EPOR dimerization and JAK2 activation thereby activating specific downstream effectors, including STAT1 and STAT3.</text>
</comment>
<name>V9LEW9_CALMI</name>
<dbReference type="Pfam" id="PF00758">
    <property type="entry name" value="EPO_TPO"/>
    <property type="match status" value="1"/>
</dbReference>
<dbReference type="EMBL" id="JW878531">
    <property type="protein sequence ID" value="AFP11048.1"/>
    <property type="molecule type" value="mRNA"/>
</dbReference>
<dbReference type="SUPFAM" id="SSF47266">
    <property type="entry name" value="4-helical cytokines"/>
    <property type="match status" value="1"/>
</dbReference>
<dbReference type="PRINTS" id="PR00272">
    <property type="entry name" value="ERYTHROPTN"/>
</dbReference>
<dbReference type="PANTHER" id="PTHR10370:SF0">
    <property type="entry name" value="ERYTHROPOIETIN"/>
    <property type="match status" value="1"/>
</dbReference>
<accession>V9LEW9</accession>
<dbReference type="GO" id="GO:0043249">
    <property type="term" value="P:erythrocyte maturation"/>
    <property type="evidence" value="ECO:0007669"/>
    <property type="project" value="UniProtKB-KW"/>
</dbReference>
<keyword evidence="7" id="KW-0732">Signal</keyword>
<dbReference type="Gene3D" id="1.20.1250.10">
    <property type="match status" value="1"/>
</dbReference>
<evidence type="ECO:0000256" key="7">
    <source>
        <dbReference type="ARBA" id="ARBA00022729"/>
    </source>
</evidence>
<dbReference type="AlphaFoldDB" id="V9LEW9"/>
<keyword evidence="9" id="KW-1015">Disulfide bond</keyword>
<keyword evidence="5" id="KW-0964">Secreted</keyword>
<dbReference type="PANTHER" id="PTHR10370">
    <property type="entry name" value="ERYTHROPOIETIN"/>
    <property type="match status" value="1"/>
</dbReference>
<evidence type="ECO:0000256" key="9">
    <source>
        <dbReference type="ARBA" id="ARBA00023157"/>
    </source>
</evidence>